<evidence type="ECO:0000256" key="1">
    <source>
        <dbReference type="ARBA" id="ARBA00004173"/>
    </source>
</evidence>
<name>A0A8K0L486_9PEZI</name>
<dbReference type="InterPro" id="IPR011335">
    <property type="entry name" value="Restrct_endonuc-II-like"/>
</dbReference>
<dbReference type="SUPFAM" id="SSF52980">
    <property type="entry name" value="Restriction endonuclease-like"/>
    <property type="match status" value="1"/>
</dbReference>
<evidence type="ECO:0000256" key="2">
    <source>
        <dbReference type="ARBA" id="ARBA00023128"/>
    </source>
</evidence>
<evidence type="ECO:0000313" key="3">
    <source>
        <dbReference type="EMBL" id="KAG8627426.1"/>
    </source>
</evidence>
<keyword evidence="4" id="KW-1185">Reference proteome</keyword>
<organism evidence="3 4">
    <name type="scientific">Elsinoe batatas</name>
    <dbReference type="NCBI Taxonomy" id="2601811"/>
    <lineage>
        <taxon>Eukaryota</taxon>
        <taxon>Fungi</taxon>
        <taxon>Dikarya</taxon>
        <taxon>Ascomycota</taxon>
        <taxon>Pezizomycotina</taxon>
        <taxon>Dothideomycetes</taxon>
        <taxon>Dothideomycetidae</taxon>
        <taxon>Myriangiales</taxon>
        <taxon>Elsinoaceae</taxon>
        <taxon>Elsinoe</taxon>
    </lineage>
</organism>
<dbReference type="InterPro" id="IPR018828">
    <property type="entry name" value="RRG7"/>
</dbReference>
<reference evidence="3" key="1">
    <citation type="submission" date="2021-07" db="EMBL/GenBank/DDBJ databases">
        <title>Elsinoe batatas strain:CRI-CJ2 Genome sequencing and assembly.</title>
        <authorList>
            <person name="Huang L."/>
        </authorList>
    </citation>
    <scope>NUCLEOTIDE SEQUENCE</scope>
    <source>
        <strain evidence="3">CRI-CJ2</strain>
    </source>
</reference>
<comment type="caution">
    <text evidence="3">The sequence shown here is derived from an EMBL/GenBank/DDBJ whole genome shotgun (WGS) entry which is preliminary data.</text>
</comment>
<proteinExistence type="predicted"/>
<dbReference type="EMBL" id="JAESVG020000005">
    <property type="protein sequence ID" value="KAG8627426.1"/>
    <property type="molecule type" value="Genomic_DNA"/>
</dbReference>
<dbReference type="OrthoDB" id="20734at2759"/>
<dbReference type="Pfam" id="PF10356">
    <property type="entry name" value="RRG7"/>
    <property type="match status" value="1"/>
</dbReference>
<dbReference type="PANTHER" id="PTHR28133:SF1">
    <property type="entry name" value="REQUIRED FOR RESPIRATORY GROWTH PROTEIN 7, MITOCHONDRIAL"/>
    <property type="match status" value="1"/>
</dbReference>
<gene>
    <name evidence="3" type="ORF">KVT40_004909</name>
</gene>
<keyword evidence="2" id="KW-0496">Mitochondrion</keyword>
<comment type="subcellular location">
    <subcellularLocation>
        <location evidence="1">Mitochondrion</location>
    </subcellularLocation>
</comment>
<dbReference type="Proteomes" id="UP000809789">
    <property type="component" value="Unassembled WGS sequence"/>
</dbReference>
<sequence length="252" mass="27166">MANHDPALVPSLVVEKKVQLGAAPLTKLSTPSSLFADLSIHPWNHVHEQNSISIPLHNISFHAPEPRMQDPQQGIPSITTSSAAAITVYIGTHYEYTCLSSLRSLGFTLQRTGGASDLGIDLLGVWWPPSLSSSEDIKVIVQCKAEAPKPQFVRELEGALGSAPTGWRGEGTMGWLVARGEATRGVREAVRRGRGALGFVFVEKEGRVRQVLWNGRAGERLVGVGVGVKYGEDNGEEVGLTWEGRAWEPIGG</sequence>
<protein>
    <submittedName>
        <fullName evidence="3">Uncharacterized protein</fullName>
    </submittedName>
</protein>
<dbReference type="GO" id="GO:0005739">
    <property type="term" value="C:mitochondrion"/>
    <property type="evidence" value="ECO:0007669"/>
    <property type="project" value="UniProtKB-SubCell"/>
</dbReference>
<dbReference type="AlphaFoldDB" id="A0A8K0L486"/>
<dbReference type="GO" id="GO:0006302">
    <property type="term" value="P:double-strand break repair"/>
    <property type="evidence" value="ECO:0007669"/>
    <property type="project" value="UniProtKB-ARBA"/>
</dbReference>
<evidence type="ECO:0000313" key="4">
    <source>
        <dbReference type="Proteomes" id="UP000809789"/>
    </source>
</evidence>
<accession>A0A8K0L486</accession>
<dbReference type="PANTHER" id="PTHR28133">
    <property type="entry name" value="REQUIRED FOR RESPIRATORY GROWTH PROTEIN 7, MITOCHONDRIAL"/>
    <property type="match status" value="1"/>
</dbReference>